<gene>
    <name evidence="3" type="ORF">LADA_0F08812G</name>
</gene>
<evidence type="ECO:0000313" key="3">
    <source>
        <dbReference type="EMBL" id="SCU91229.1"/>
    </source>
</evidence>
<dbReference type="STRING" id="1266660.A0A1G4JL75"/>
<organism evidence="3 4">
    <name type="scientific">Lachancea dasiensis</name>
    <dbReference type="NCBI Taxonomy" id="1072105"/>
    <lineage>
        <taxon>Eukaryota</taxon>
        <taxon>Fungi</taxon>
        <taxon>Dikarya</taxon>
        <taxon>Ascomycota</taxon>
        <taxon>Saccharomycotina</taxon>
        <taxon>Saccharomycetes</taxon>
        <taxon>Saccharomycetales</taxon>
        <taxon>Saccharomycetaceae</taxon>
        <taxon>Lachancea</taxon>
    </lineage>
</organism>
<sequence length="515" mass="57557">MGERMGAEDADYSRLSHGIGCLTLRPPNLEHKNSVRNSIKSGSCEFNNPTADVMAREFLDVEQHSNKQVLSGLQTRTSHKPLADLKNENYHLKLELTQQRQELDLLLQRIKKLEVQAEANTLEWPVVKSTLPPLPYPAGKENVIEHEDGRMQASESLASAQHSSLVDYEIATHFSGSPYKSNSENIQQDADSHASSSVVGLHRNKKFFKSSVIPFLQKSIDTFQHSDVFGDDTPILQHKLDAFKNGKCTGTAKVRSMIEILDGINHFQQQCVAVLNRELENRKVSSGLENLFGRYSGSQGKSPNCDNDPKHQILSQWSEPSGTGARQQKYEGSPTHLSLKKFPQSSALIAGKPVSHPEYPSKPPVLPPAPFFEVKSSGKPWEKYSTTPKRAIEKPQMSLEVLPKEPCRISKVTAHNSESAHDTEDSRPRYHRDQLEFIPIGFDEHLLSTITSDRHFTIGEEQGVSARLTPFARAAQETEENDYDSLQAYFAEFFGDSLDQEISRSTGTNMSEFGG</sequence>
<evidence type="ECO:0000256" key="1">
    <source>
        <dbReference type="SAM" id="Coils"/>
    </source>
</evidence>
<feature type="coiled-coil region" evidence="1">
    <location>
        <begin position="82"/>
        <end position="123"/>
    </location>
</feature>
<name>A0A1G4JL75_9SACH</name>
<reference evidence="3 4" key="1">
    <citation type="submission" date="2016-03" db="EMBL/GenBank/DDBJ databases">
        <authorList>
            <person name="Devillers H."/>
        </authorList>
    </citation>
    <scope>NUCLEOTIDE SEQUENCE [LARGE SCALE GENOMIC DNA]</scope>
    <source>
        <strain evidence="3">CBS 10888</strain>
    </source>
</reference>
<dbReference type="EMBL" id="LT598458">
    <property type="protein sequence ID" value="SCU91229.1"/>
    <property type="molecule type" value="Genomic_DNA"/>
</dbReference>
<feature type="compositionally biased region" description="Polar residues" evidence="2">
    <location>
        <begin position="313"/>
        <end position="326"/>
    </location>
</feature>
<dbReference type="OrthoDB" id="4068351at2759"/>
<keyword evidence="1" id="KW-0175">Coiled coil</keyword>
<feature type="region of interest" description="Disordered" evidence="2">
    <location>
        <begin position="295"/>
        <end position="337"/>
    </location>
</feature>
<feature type="compositionally biased region" description="Polar residues" evidence="2">
    <location>
        <begin position="296"/>
        <end position="305"/>
    </location>
</feature>
<dbReference type="AlphaFoldDB" id="A0A1G4JL75"/>
<evidence type="ECO:0000313" key="4">
    <source>
        <dbReference type="Proteomes" id="UP000190274"/>
    </source>
</evidence>
<accession>A0A1G4JL75</accession>
<evidence type="ECO:0000256" key="2">
    <source>
        <dbReference type="SAM" id="MobiDB-lite"/>
    </source>
</evidence>
<proteinExistence type="predicted"/>
<dbReference type="Proteomes" id="UP000190274">
    <property type="component" value="Chromosome F"/>
</dbReference>
<protein>
    <submittedName>
        <fullName evidence="3">LADA_0F08812g1_1</fullName>
    </submittedName>
</protein>
<keyword evidence="4" id="KW-1185">Reference proteome</keyword>